<evidence type="ECO:0000256" key="2">
    <source>
        <dbReference type="SAM" id="MobiDB-lite"/>
    </source>
</evidence>
<dbReference type="PANTHER" id="PTHR31099:SF49">
    <property type="entry name" value="MYOSIN HEAVY CHAIN-LIKE PROTEIN"/>
    <property type="match status" value="1"/>
</dbReference>
<feature type="coiled-coil region" evidence="1">
    <location>
        <begin position="542"/>
        <end position="608"/>
    </location>
</feature>
<feature type="region of interest" description="Disordered" evidence="2">
    <location>
        <begin position="354"/>
        <end position="382"/>
    </location>
</feature>
<reference evidence="4" key="1">
    <citation type="submission" date="2018-04" db="EMBL/GenBank/DDBJ databases">
        <authorList>
            <person name="Vogel A."/>
        </authorList>
    </citation>
    <scope>NUCLEOTIDE SEQUENCE [LARGE SCALE GENOMIC DNA]</scope>
</reference>
<evidence type="ECO:0000256" key="1">
    <source>
        <dbReference type="SAM" id="Coils"/>
    </source>
</evidence>
<feature type="domain" description="Transposase (putative) gypsy type" evidence="3">
    <location>
        <begin position="185"/>
        <end position="248"/>
    </location>
</feature>
<dbReference type="InterPro" id="IPR007321">
    <property type="entry name" value="Transposase_28"/>
</dbReference>
<feature type="compositionally biased region" description="Basic and acidic residues" evidence="2">
    <location>
        <begin position="358"/>
        <end position="372"/>
    </location>
</feature>
<feature type="compositionally biased region" description="Low complexity" evidence="2">
    <location>
        <begin position="53"/>
        <end position="77"/>
    </location>
</feature>
<name>A0A484NB83_9ASTE</name>
<dbReference type="Proteomes" id="UP000595140">
    <property type="component" value="Unassembled WGS sequence"/>
</dbReference>
<accession>A0A484NB83</accession>
<feature type="compositionally biased region" description="Basic residues" evidence="2">
    <location>
        <begin position="475"/>
        <end position="493"/>
    </location>
</feature>
<feature type="region of interest" description="Disordered" evidence="2">
    <location>
        <begin position="53"/>
        <end position="94"/>
    </location>
</feature>
<protein>
    <recommendedName>
        <fullName evidence="3">Transposase (putative) gypsy type domain-containing protein</fullName>
    </recommendedName>
</protein>
<feature type="region of interest" description="Disordered" evidence="2">
    <location>
        <begin position="681"/>
        <end position="704"/>
    </location>
</feature>
<evidence type="ECO:0000313" key="5">
    <source>
        <dbReference type="Proteomes" id="UP000595140"/>
    </source>
</evidence>
<evidence type="ECO:0000259" key="3">
    <source>
        <dbReference type="Pfam" id="PF04195"/>
    </source>
</evidence>
<dbReference type="Pfam" id="PF04195">
    <property type="entry name" value="Transposase_28"/>
    <property type="match status" value="1"/>
</dbReference>
<dbReference type="PANTHER" id="PTHR31099">
    <property type="entry name" value="OS06G0165300 PROTEIN"/>
    <property type="match status" value="1"/>
</dbReference>
<keyword evidence="5" id="KW-1185">Reference proteome</keyword>
<keyword evidence="1" id="KW-0175">Coiled coil</keyword>
<feature type="region of interest" description="Disordered" evidence="2">
    <location>
        <begin position="432"/>
        <end position="498"/>
    </location>
</feature>
<dbReference type="OrthoDB" id="1839207at2759"/>
<feature type="compositionally biased region" description="Basic and acidic residues" evidence="2">
    <location>
        <begin position="432"/>
        <end position="448"/>
    </location>
</feature>
<gene>
    <name evidence="4" type="ORF">CCAM_LOCUS39919</name>
</gene>
<sequence>MFFAEEEQRSVIPTLIYRRRALAAASSVLKVVSMAVEDEVDCVILAIMSSSDSQNVSGQSYGSGSQPSSSNQSESSPPVTPLIRRPSNQSSSQAREIIAQEPVPLNQLPGRFNPKVLSWDQWEERLGSLGYLALDSGPVFKEPSRVTKKVLAEVRSVLPPGYKVLSSTTWPNIIDPHQGNRLGFHVASLEGGIIFPLRPLLVEICNKFNLLPGQLTPNAHRFLNCFVNICESLHIDPSLDLFLHMYDVLPGTSNCPGFVYFHSRANSRGFITGLPPSHKKWKQRFVFIEFPSDQFPLSHREWADRVIKPERVHPVPTKKLQDACEKLLKGDPVTGKPYAYGGWVYRLRNPDGGVSATHDAEDDRANSPDGHAEGSSPHPDMEFNRMTTILEDDDDDVQVLHSDLSPFSKRSSPPHIPETDEVISARCSPIHEQREKLKSPQASHHSEGDPANPPKVPVKPSAKEVGASSSSKAKDQKRKSSHKSSRGGKKRKISLSDREGESIEETFLSLAKKLSKVGVLSEEVGRSLLESNDRVSELTLLLDSAKLEINDRVEREKKLEEELMAERARLEEERTKFALLEEERNRKVAELEDALGQAEESARAKEEAFPTLAADWAARHHTEVARSILTTPAETMDFFQVMYQELEGKRMITEIGSYGFQCGQKDERSLLYARLQKRDPSFDPAKMKLPPLYKEEPAPPFPLQ</sequence>
<dbReference type="AlphaFoldDB" id="A0A484NB83"/>
<organism evidence="4 5">
    <name type="scientific">Cuscuta campestris</name>
    <dbReference type="NCBI Taxonomy" id="132261"/>
    <lineage>
        <taxon>Eukaryota</taxon>
        <taxon>Viridiplantae</taxon>
        <taxon>Streptophyta</taxon>
        <taxon>Embryophyta</taxon>
        <taxon>Tracheophyta</taxon>
        <taxon>Spermatophyta</taxon>
        <taxon>Magnoliopsida</taxon>
        <taxon>eudicotyledons</taxon>
        <taxon>Gunneridae</taxon>
        <taxon>Pentapetalae</taxon>
        <taxon>asterids</taxon>
        <taxon>lamiids</taxon>
        <taxon>Solanales</taxon>
        <taxon>Convolvulaceae</taxon>
        <taxon>Cuscuteae</taxon>
        <taxon>Cuscuta</taxon>
        <taxon>Cuscuta subgen. Grammica</taxon>
        <taxon>Cuscuta sect. Cleistogrammica</taxon>
    </lineage>
</organism>
<dbReference type="EMBL" id="OOIL02006568">
    <property type="protein sequence ID" value="VFQ98143.1"/>
    <property type="molecule type" value="Genomic_DNA"/>
</dbReference>
<evidence type="ECO:0000313" key="4">
    <source>
        <dbReference type="EMBL" id="VFQ98143.1"/>
    </source>
</evidence>
<proteinExistence type="predicted"/>